<dbReference type="SUPFAM" id="SSF54236">
    <property type="entry name" value="Ubiquitin-like"/>
    <property type="match status" value="1"/>
</dbReference>
<dbReference type="EMBL" id="JBBPBN010000005">
    <property type="protein sequence ID" value="KAK9036774.1"/>
    <property type="molecule type" value="Genomic_DNA"/>
</dbReference>
<gene>
    <name evidence="1" type="ORF">V6N11_021702</name>
</gene>
<comment type="caution">
    <text evidence="1">The sequence shown here is derived from an EMBL/GenBank/DDBJ whole genome shotgun (WGS) entry which is preliminary data.</text>
</comment>
<evidence type="ECO:0000313" key="2">
    <source>
        <dbReference type="Proteomes" id="UP001396334"/>
    </source>
</evidence>
<dbReference type="Gene3D" id="3.10.20.90">
    <property type="entry name" value="Phosphatidylinositol 3-kinase Catalytic Subunit, Chain A, domain 1"/>
    <property type="match status" value="1"/>
</dbReference>
<keyword evidence="2" id="KW-1185">Reference proteome</keyword>
<dbReference type="PANTHER" id="PTHR47796">
    <property type="entry name" value="ZINC METALLOPROTEINASE-LIKE PROTEIN"/>
    <property type="match status" value="1"/>
</dbReference>
<name>A0ABR2THT5_9ROSI</name>
<evidence type="ECO:0000313" key="1">
    <source>
        <dbReference type="EMBL" id="KAK9036774.1"/>
    </source>
</evidence>
<dbReference type="Proteomes" id="UP001396334">
    <property type="component" value="Unassembled WGS sequence"/>
</dbReference>
<accession>A0ABR2THT5</accession>
<organism evidence="1 2">
    <name type="scientific">Hibiscus sabdariffa</name>
    <name type="common">roselle</name>
    <dbReference type="NCBI Taxonomy" id="183260"/>
    <lineage>
        <taxon>Eukaryota</taxon>
        <taxon>Viridiplantae</taxon>
        <taxon>Streptophyta</taxon>
        <taxon>Embryophyta</taxon>
        <taxon>Tracheophyta</taxon>
        <taxon>Spermatophyta</taxon>
        <taxon>Magnoliopsida</taxon>
        <taxon>eudicotyledons</taxon>
        <taxon>Gunneridae</taxon>
        <taxon>Pentapetalae</taxon>
        <taxon>rosids</taxon>
        <taxon>malvids</taxon>
        <taxon>Malvales</taxon>
        <taxon>Malvaceae</taxon>
        <taxon>Malvoideae</taxon>
        <taxon>Hibiscus</taxon>
    </lineage>
</organism>
<dbReference type="InterPro" id="IPR029071">
    <property type="entry name" value="Ubiquitin-like_domsf"/>
</dbReference>
<sequence length="253" mass="27737">MEEQVNLVNVTVIRKGNKYMVEMGSGANLKELGDKLQKLTDVEADTMRLIVPQLLGKGSRMLHPFLDEHSCLSLQEASIFMGKSVRMMGSPENEVDRVIQYSKADQKIIGFNEEEKRLRQRMLDGLPQGPYVFCGFRTLQLLGVEHHPLLGGLTASGTNRPTRGTSSMGVWVQLLSRMFGLIAIWSGALSAARSQVRVSQAGAGGDCWDLFSAPPFARGTNRPTRGTLSMGVWVQLLSRMFGLIAIRSGALAA</sequence>
<protein>
    <submittedName>
        <fullName evidence="1">Uncharacterized protein</fullName>
    </submittedName>
</protein>
<dbReference type="PANTHER" id="PTHR47796:SF1">
    <property type="entry name" value="OS08G0500800 PROTEIN"/>
    <property type="match status" value="1"/>
</dbReference>
<reference evidence="1 2" key="1">
    <citation type="journal article" date="2024" name="G3 (Bethesda)">
        <title>Genome assembly of Hibiscus sabdariffa L. provides insights into metabolisms of medicinal natural products.</title>
        <authorList>
            <person name="Kim T."/>
        </authorList>
    </citation>
    <scope>NUCLEOTIDE SEQUENCE [LARGE SCALE GENOMIC DNA]</scope>
    <source>
        <strain evidence="1">TK-2024</strain>
        <tissue evidence="1">Old leaves</tissue>
    </source>
</reference>
<proteinExistence type="predicted"/>